<comment type="caution">
    <text evidence="2">The sequence shown here is derived from an EMBL/GenBank/DDBJ whole genome shotgun (WGS) entry which is preliminary data.</text>
</comment>
<reference evidence="2 3" key="1">
    <citation type="submission" date="2018-11" db="EMBL/GenBank/DDBJ databases">
        <title>Mesobaculum littorinae gen. nov., sp. nov., isolated from Littorina scabra that represents a novel genus of the order Rhodobacteraceae.</title>
        <authorList>
            <person name="Li F."/>
        </authorList>
    </citation>
    <scope>NUCLEOTIDE SEQUENCE [LARGE SCALE GENOMIC DNA]</scope>
    <source>
        <strain evidence="2 3">M0103</strain>
    </source>
</reference>
<gene>
    <name evidence="2" type="ORF">EKE94_04125</name>
</gene>
<organism evidence="2 3">
    <name type="scientific">Mesobaculum littorinae</name>
    <dbReference type="NCBI Taxonomy" id="2486419"/>
    <lineage>
        <taxon>Bacteria</taxon>
        <taxon>Pseudomonadati</taxon>
        <taxon>Pseudomonadota</taxon>
        <taxon>Alphaproteobacteria</taxon>
        <taxon>Rhodobacterales</taxon>
        <taxon>Roseobacteraceae</taxon>
        <taxon>Mesobaculum</taxon>
    </lineage>
</organism>
<evidence type="ECO:0000313" key="3">
    <source>
        <dbReference type="Proteomes" id="UP000285908"/>
    </source>
</evidence>
<dbReference type="InterPro" id="IPR011008">
    <property type="entry name" value="Dimeric_a/b-barrel"/>
</dbReference>
<proteinExistence type="predicted"/>
<dbReference type="GO" id="GO:0004497">
    <property type="term" value="F:monooxygenase activity"/>
    <property type="evidence" value="ECO:0007669"/>
    <property type="project" value="UniProtKB-KW"/>
</dbReference>
<dbReference type="Pfam" id="PF03992">
    <property type="entry name" value="ABM"/>
    <property type="match status" value="1"/>
</dbReference>
<dbReference type="Gene3D" id="3.30.70.100">
    <property type="match status" value="1"/>
</dbReference>
<accession>A0A438ALY0</accession>
<evidence type="ECO:0000259" key="1">
    <source>
        <dbReference type="Pfam" id="PF03992"/>
    </source>
</evidence>
<dbReference type="EMBL" id="RQXX01000001">
    <property type="protein sequence ID" value="RVV99863.1"/>
    <property type="molecule type" value="Genomic_DNA"/>
</dbReference>
<evidence type="ECO:0000313" key="2">
    <source>
        <dbReference type="EMBL" id="RVV99863.1"/>
    </source>
</evidence>
<dbReference type="AlphaFoldDB" id="A0A438ALY0"/>
<sequence length="93" mass="10425">MPTTTLTGKLTCSTMAEAERVCELLPRHIELTRAEPGVLQFDFTVDPEDPLVFHVSESFVDRDALTAHQNRTAASDWGRQTAGIPRHYEVQDV</sequence>
<dbReference type="InterPro" id="IPR007138">
    <property type="entry name" value="ABM_dom"/>
</dbReference>
<keyword evidence="2" id="KW-0560">Oxidoreductase</keyword>
<dbReference type="Proteomes" id="UP000285908">
    <property type="component" value="Unassembled WGS sequence"/>
</dbReference>
<feature type="domain" description="ABM" evidence="1">
    <location>
        <begin position="18"/>
        <end position="77"/>
    </location>
</feature>
<keyword evidence="2" id="KW-0503">Monooxygenase</keyword>
<dbReference type="SUPFAM" id="SSF54909">
    <property type="entry name" value="Dimeric alpha+beta barrel"/>
    <property type="match status" value="1"/>
</dbReference>
<keyword evidence="3" id="KW-1185">Reference proteome</keyword>
<dbReference type="OrthoDB" id="9797178at2"/>
<protein>
    <submittedName>
        <fullName evidence="2">Antibiotic biosynthesis monooxygenase</fullName>
    </submittedName>
</protein>
<name>A0A438ALY0_9RHOB</name>
<dbReference type="RefSeq" id="WP_127905306.1">
    <property type="nucleotide sequence ID" value="NZ_RQXX01000001.1"/>
</dbReference>